<dbReference type="Gene3D" id="3.40.50.300">
    <property type="entry name" value="P-loop containing nucleotide triphosphate hydrolases"/>
    <property type="match status" value="1"/>
</dbReference>
<evidence type="ECO:0000259" key="1">
    <source>
        <dbReference type="SMART" id="SM00382"/>
    </source>
</evidence>
<organism evidence="2 3">
    <name type="scientific">Archangium minus</name>
    <dbReference type="NCBI Taxonomy" id="83450"/>
    <lineage>
        <taxon>Bacteria</taxon>
        <taxon>Pseudomonadati</taxon>
        <taxon>Myxococcota</taxon>
        <taxon>Myxococcia</taxon>
        <taxon>Myxococcales</taxon>
        <taxon>Cystobacterineae</taxon>
        <taxon>Archangiaceae</taxon>
        <taxon>Archangium</taxon>
    </lineage>
</organism>
<name>A0ABY9WT75_9BACT</name>
<dbReference type="InterPro" id="IPR051396">
    <property type="entry name" value="Bact_Antivir_Def_Nuclease"/>
</dbReference>
<dbReference type="InterPro" id="IPR027417">
    <property type="entry name" value="P-loop_NTPase"/>
</dbReference>
<evidence type="ECO:0000313" key="2">
    <source>
        <dbReference type="EMBL" id="WNG46818.1"/>
    </source>
</evidence>
<keyword evidence="3" id="KW-1185">Reference proteome</keyword>
<dbReference type="Pfam" id="PF13304">
    <property type="entry name" value="AAA_21"/>
    <property type="match status" value="1"/>
</dbReference>
<accession>A0ABY9WT75</accession>
<dbReference type="InterPro" id="IPR003593">
    <property type="entry name" value="AAA+_ATPase"/>
</dbReference>
<dbReference type="InterPro" id="IPR003959">
    <property type="entry name" value="ATPase_AAA_core"/>
</dbReference>
<dbReference type="Proteomes" id="UP001611383">
    <property type="component" value="Chromosome"/>
</dbReference>
<proteinExistence type="predicted"/>
<dbReference type="PANTHER" id="PTHR43581">
    <property type="entry name" value="ATP/GTP PHOSPHATASE"/>
    <property type="match status" value="1"/>
</dbReference>
<evidence type="ECO:0000313" key="3">
    <source>
        <dbReference type="Proteomes" id="UP001611383"/>
    </source>
</evidence>
<reference evidence="2 3" key="1">
    <citation type="submission" date="2019-08" db="EMBL/GenBank/DDBJ databases">
        <title>Archangium and Cystobacter genomes.</title>
        <authorList>
            <person name="Chen I.-C.K."/>
            <person name="Wielgoss S."/>
        </authorList>
    </citation>
    <scope>NUCLEOTIDE SEQUENCE [LARGE SCALE GENOMIC DNA]</scope>
    <source>
        <strain evidence="2 3">Cbm 6</strain>
    </source>
</reference>
<dbReference type="PANTHER" id="PTHR43581:SF2">
    <property type="entry name" value="EXCINUCLEASE ATPASE SUBUNIT"/>
    <property type="match status" value="1"/>
</dbReference>
<feature type="domain" description="AAA+ ATPase" evidence="1">
    <location>
        <begin position="233"/>
        <end position="455"/>
    </location>
</feature>
<protein>
    <submittedName>
        <fullName evidence="2">AAA family ATPase</fullName>
    </submittedName>
</protein>
<dbReference type="EMBL" id="CP043494">
    <property type="protein sequence ID" value="WNG46818.1"/>
    <property type="molecule type" value="Genomic_DNA"/>
</dbReference>
<dbReference type="SMART" id="SM00382">
    <property type="entry name" value="AAA"/>
    <property type="match status" value="1"/>
</dbReference>
<gene>
    <name evidence="2" type="ORF">F0U60_23865</name>
</gene>
<dbReference type="SUPFAM" id="SSF52540">
    <property type="entry name" value="P-loop containing nucleoside triphosphate hydrolases"/>
    <property type="match status" value="1"/>
</dbReference>
<sequence length="537" mass="60798">MRSCGPFVGEPTGRVRPRTTATAPWPLVKVRHPIYPVCGYPWRRLSDRTTMHFESEQWKYLVPRQKFPCVVLERGRPWDDYTYKTSFRAYYCPDANQEVELGALKILQRDQKKTELPGAFTALDERYCSLGQTLEFYERIRELGLDVAGEILKALRDSAFNPAIHAEFEQEEGYQFSLLRASSALWALKTAGALFGRPTAPIPAPSFTYTKQLDGFDVPHQLEIAFEERAEWFGRAIALVGRNGAGKTVLLGGLAHALSGLEKSEVPGLGSARPLVSQVIAISYSAFDTFKRPFSPELGVNYIYCGLRDATNHVNMDWAMSAFDEAILLIQQQKRAPQWTQLMKASGILEEFSEPERITQLPDLDTRVAWIRKQSSGHKLLLLILARVLAHIRPGSILLFDEPETHLHPQLLSGMMRLLHKAIQEFRSYAIIATHSPIVLQEIPARNIRILEREGGVPIISRYPAESFGENLTEIVNTAFRVDERHKNYFRILRQLVDTQGTREGVANLFNKKLSLNARMALQALTAKPGERDDEKP</sequence>